<evidence type="ECO:0000256" key="8">
    <source>
        <dbReference type="ARBA" id="ARBA00023033"/>
    </source>
</evidence>
<dbReference type="GO" id="GO:0016705">
    <property type="term" value="F:oxidoreductase activity, acting on paired donors, with incorporation or reduction of molecular oxygen"/>
    <property type="evidence" value="ECO:0007669"/>
    <property type="project" value="InterPro"/>
</dbReference>
<dbReference type="HOGENOM" id="CLU_001570_20_0_1"/>
<proteinExistence type="inferred from homology"/>
<keyword evidence="12" id="KW-1185">Reference proteome</keyword>
<dbReference type="PANTHER" id="PTHR46300:SF7">
    <property type="entry name" value="P450, PUTATIVE (EUROFUNG)-RELATED"/>
    <property type="match status" value="1"/>
</dbReference>
<dbReference type="SUPFAM" id="SSF48264">
    <property type="entry name" value="Cytochrome P450"/>
    <property type="match status" value="1"/>
</dbReference>
<evidence type="ECO:0000256" key="1">
    <source>
        <dbReference type="ARBA" id="ARBA00001971"/>
    </source>
</evidence>
<dbReference type="Proteomes" id="UP000054477">
    <property type="component" value="Unassembled WGS sequence"/>
</dbReference>
<dbReference type="OrthoDB" id="2789670at2759"/>
<comment type="similarity">
    <text evidence="3 10">Belongs to the cytochrome P450 family.</text>
</comment>
<dbReference type="InterPro" id="IPR001128">
    <property type="entry name" value="Cyt_P450"/>
</dbReference>
<evidence type="ECO:0000256" key="9">
    <source>
        <dbReference type="PIRSR" id="PIRSR602401-1"/>
    </source>
</evidence>
<accession>A0A0C9X111</accession>
<dbReference type="EMBL" id="KN838773">
    <property type="protein sequence ID" value="KIJ94953.1"/>
    <property type="molecule type" value="Genomic_DNA"/>
</dbReference>
<evidence type="ECO:0000313" key="11">
    <source>
        <dbReference type="EMBL" id="KIJ94953.1"/>
    </source>
</evidence>
<dbReference type="Pfam" id="PF00067">
    <property type="entry name" value="p450"/>
    <property type="match status" value="1"/>
</dbReference>
<evidence type="ECO:0000256" key="7">
    <source>
        <dbReference type="ARBA" id="ARBA00023004"/>
    </source>
</evidence>
<keyword evidence="4 9" id="KW-0349">Heme</keyword>
<sequence length="225" mass="24612">MVKAVAAAAYFGGSDTTIAAVQAFFLAMAMHPDVQHKAQEEIDTVVGPDRLPDFNDRENLPYINAIVKETLRWHSIAPIGIPHASVEDDEYDGYFIPKGTVVMGNIWTLMHDSNVFPDPLEYRPERYLKNGRLDPTVRSPTVAAFGFGRRVCPGRYLGDNSLYAAVSNVLAVYNIKPPVDGAGNDILLEANTTSGFLSYFVPFKCVIEPRSGAALALIQCSESSL</sequence>
<evidence type="ECO:0000256" key="10">
    <source>
        <dbReference type="RuleBase" id="RU000461"/>
    </source>
</evidence>
<keyword evidence="8 10" id="KW-0503">Monooxygenase</keyword>
<dbReference type="GO" id="GO:0005506">
    <property type="term" value="F:iron ion binding"/>
    <property type="evidence" value="ECO:0007669"/>
    <property type="project" value="InterPro"/>
</dbReference>
<dbReference type="PROSITE" id="PS00086">
    <property type="entry name" value="CYTOCHROME_P450"/>
    <property type="match status" value="1"/>
</dbReference>
<dbReference type="STRING" id="1095629.A0A0C9X111"/>
<reference evidence="11 12" key="1">
    <citation type="submission" date="2014-04" db="EMBL/GenBank/DDBJ databases">
        <authorList>
            <consortium name="DOE Joint Genome Institute"/>
            <person name="Kuo A."/>
            <person name="Kohler A."/>
            <person name="Nagy L.G."/>
            <person name="Floudas D."/>
            <person name="Copeland A."/>
            <person name="Barry K.W."/>
            <person name="Cichocki N."/>
            <person name="Veneault-Fourrey C."/>
            <person name="LaButti K."/>
            <person name="Lindquist E.A."/>
            <person name="Lipzen A."/>
            <person name="Lundell T."/>
            <person name="Morin E."/>
            <person name="Murat C."/>
            <person name="Sun H."/>
            <person name="Tunlid A."/>
            <person name="Henrissat B."/>
            <person name="Grigoriev I.V."/>
            <person name="Hibbett D.S."/>
            <person name="Martin F."/>
            <person name="Nordberg H.P."/>
            <person name="Cantor M.N."/>
            <person name="Hua S.X."/>
        </authorList>
    </citation>
    <scope>NUCLEOTIDE SEQUENCE [LARGE SCALE GENOMIC DNA]</scope>
    <source>
        <strain evidence="11 12">LaAM-08-1</strain>
    </source>
</reference>
<comment type="pathway">
    <text evidence="2">Secondary metabolite biosynthesis.</text>
</comment>
<name>A0A0C9X111_9AGAR</name>
<comment type="cofactor">
    <cofactor evidence="1 9">
        <name>heme</name>
        <dbReference type="ChEBI" id="CHEBI:30413"/>
    </cofactor>
</comment>
<dbReference type="InterPro" id="IPR002401">
    <property type="entry name" value="Cyt_P450_E_grp-I"/>
</dbReference>
<keyword evidence="5 9" id="KW-0479">Metal-binding</keyword>
<dbReference type="InterPro" id="IPR017972">
    <property type="entry name" value="Cyt_P450_CS"/>
</dbReference>
<dbReference type="AlphaFoldDB" id="A0A0C9X111"/>
<organism evidence="11 12">
    <name type="scientific">Laccaria amethystina LaAM-08-1</name>
    <dbReference type="NCBI Taxonomy" id="1095629"/>
    <lineage>
        <taxon>Eukaryota</taxon>
        <taxon>Fungi</taxon>
        <taxon>Dikarya</taxon>
        <taxon>Basidiomycota</taxon>
        <taxon>Agaricomycotina</taxon>
        <taxon>Agaricomycetes</taxon>
        <taxon>Agaricomycetidae</taxon>
        <taxon>Agaricales</taxon>
        <taxon>Agaricineae</taxon>
        <taxon>Hydnangiaceae</taxon>
        <taxon>Laccaria</taxon>
    </lineage>
</organism>
<dbReference type="InterPro" id="IPR036396">
    <property type="entry name" value="Cyt_P450_sf"/>
</dbReference>
<dbReference type="Gene3D" id="1.10.630.10">
    <property type="entry name" value="Cytochrome P450"/>
    <property type="match status" value="1"/>
</dbReference>
<dbReference type="PANTHER" id="PTHR46300">
    <property type="entry name" value="P450, PUTATIVE (EUROFUNG)-RELATED-RELATED"/>
    <property type="match status" value="1"/>
</dbReference>
<feature type="binding site" description="axial binding residue" evidence="9">
    <location>
        <position position="152"/>
    </location>
    <ligand>
        <name>heme</name>
        <dbReference type="ChEBI" id="CHEBI:30413"/>
    </ligand>
    <ligandPart>
        <name>Fe</name>
        <dbReference type="ChEBI" id="CHEBI:18248"/>
    </ligandPart>
</feature>
<evidence type="ECO:0000313" key="12">
    <source>
        <dbReference type="Proteomes" id="UP000054477"/>
    </source>
</evidence>
<dbReference type="InterPro" id="IPR050364">
    <property type="entry name" value="Cytochrome_P450_fung"/>
</dbReference>
<protein>
    <recommendedName>
        <fullName evidence="13">Cytochrome P450</fullName>
    </recommendedName>
</protein>
<dbReference type="GO" id="GO:0020037">
    <property type="term" value="F:heme binding"/>
    <property type="evidence" value="ECO:0007669"/>
    <property type="project" value="InterPro"/>
</dbReference>
<keyword evidence="7 9" id="KW-0408">Iron</keyword>
<reference evidence="12" key="2">
    <citation type="submission" date="2015-01" db="EMBL/GenBank/DDBJ databases">
        <title>Evolutionary Origins and Diversification of the Mycorrhizal Mutualists.</title>
        <authorList>
            <consortium name="DOE Joint Genome Institute"/>
            <consortium name="Mycorrhizal Genomics Consortium"/>
            <person name="Kohler A."/>
            <person name="Kuo A."/>
            <person name="Nagy L.G."/>
            <person name="Floudas D."/>
            <person name="Copeland A."/>
            <person name="Barry K.W."/>
            <person name="Cichocki N."/>
            <person name="Veneault-Fourrey C."/>
            <person name="LaButti K."/>
            <person name="Lindquist E.A."/>
            <person name="Lipzen A."/>
            <person name="Lundell T."/>
            <person name="Morin E."/>
            <person name="Murat C."/>
            <person name="Riley R."/>
            <person name="Ohm R."/>
            <person name="Sun H."/>
            <person name="Tunlid A."/>
            <person name="Henrissat B."/>
            <person name="Grigoriev I.V."/>
            <person name="Hibbett D.S."/>
            <person name="Martin F."/>
        </authorList>
    </citation>
    <scope>NUCLEOTIDE SEQUENCE [LARGE SCALE GENOMIC DNA]</scope>
    <source>
        <strain evidence="12">LaAM-08-1</strain>
    </source>
</reference>
<dbReference type="PRINTS" id="PR00385">
    <property type="entry name" value="P450"/>
</dbReference>
<evidence type="ECO:0000256" key="6">
    <source>
        <dbReference type="ARBA" id="ARBA00023002"/>
    </source>
</evidence>
<evidence type="ECO:0000256" key="4">
    <source>
        <dbReference type="ARBA" id="ARBA00022617"/>
    </source>
</evidence>
<evidence type="ECO:0000256" key="3">
    <source>
        <dbReference type="ARBA" id="ARBA00010617"/>
    </source>
</evidence>
<evidence type="ECO:0000256" key="2">
    <source>
        <dbReference type="ARBA" id="ARBA00005179"/>
    </source>
</evidence>
<dbReference type="PRINTS" id="PR00463">
    <property type="entry name" value="EP450I"/>
</dbReference>
<dbReference type="GO" id="GO:0004497">
    <property type="term" value="F:monooxygenase activity"/>
    <property type="evidence" value="ECO:0007669"/>
    <property type="project" value="UniProtKB-KW"/>
</dbReference>
<gene>
    <name evidence="11" type="ORF">K443DRAFT_683378</name>
</gene>
<evidence type="ECO:0008006" key="13">
    <source>
        <dbReference type="Google" id="ProtNLM"/>
    </source>
</evidence>
<evidence type="ECO:0000256" key="5">
    <source>
        <dbReference type="ARBA" id="ARBA00022723"/>
    </source>
</evidence>
<keyword evidence="6 10" id="KW-0560">Oxidoreductase</keyword>